<comment type="catalytic activity">
    <reaction evidence="14">
        <text>GMP + diphosphate = guanine + 5-phospho-alpha-D-ribose 1-diphosphate</text>
        <dbReference type="Rhea" id="RHEA:25424"/>
        <dbReference type="ChEBI" id="CHEBI:16235"/>
        <dbReference type="ChEBI" id="CHEBI:33019"/>
        <dbReference type="ChEBI" id="CHEBI:58017"/>
        <dbReference type="ChEBI" id="CHEBI:58115"/>
        <dbReference type="EC" id="2.4.2.8"/>
    </reaction>
    <physiologicalReaction direction="right-to-left" evidence="14">
        <dbReference type="Rhea" id="RHEA:25426"/>
    </physiologicalReaction>
</comment>
<dbReference type="GO" id="GO:0052657">
    <property type="term" value="F:guanine phosphoribosyltransferase activity"/>
    <property type="evidence" value="ECO:0007669"/>
    <property type="project" value="UniProtKB-ARBA"/>
</dbReference>
<keyword evidence="7 16" id="KW-0963">Cytoplasm</keyword>
<comment type="caution">
    <text evidence="18">The sequence shown here is derived from an EMBL/GenBank/DDBJ whole genome shotgun (WGS) entry which is preliminary data.</text>
</comment>
<reference evidence="18" key="1">
    <citation type="journal article" date="2021" name="PeerJ">
        <title>Extensive microbial diversity within the chicken gut microbiome revealed by metagenomics and culture.</title>
        <authorList>
            <person name="Gilroy R."/>
            <person name="Ravi A."/>
            <person name="Getino M."/>
            <person name="Pursley I."/>
            <person name="Horton D.L."/>
            <person name="Alikhan N.F."/>
            <person name="Baker D."/>
            <person name="Gharbi K."/>
            <person name="Hall N."/>
            <person name="Watson M."/>
            <person name="Adriaenssens E.M."/>
            <person name="Foster-Nyarko E."/>
            <person name="Jarju S."/>
            <person name="Secka A."/>
            <person name="Antonio M."/>
            <person name="Oren A."/>
            <person name="Chaudhuri R.R."/>
            <person name="La Ragione R."/>
            <person name="Hildebrand F."/>
            <person name="Pallen M.J."/>
        </authorList>
    </citation>
    <scope>NUCLEOTIDE SEQUENCE</scope>
    <source>
        <strain evidence="18">811</strain>
    </source>
</reference>
<evidence type="ECO:0000256" key="14">
    <source>
        <dbReference type="ARBA" id="ARBA00048811"/>
    </source>
</evidence>
<dbReference type="InterPro" id="IPR050408">
    <property type="entry name" value="HGPRT"/>
</dbReference>
<evidence type="ECO:0000256" key="2">
    <source>
        <dbReference type="ARBA" id="ARBA00002049"/>
    </source>
</evidence>
<evidence type="ECO:0000256" key="4">
    <source>
        <dbReference type="ARBA" id="ARBA00004669"/>
    </source>
</evidence>
<dbReference type="NCBIfam" id="TIGR01203">
    <property type="entry name" value="HGPRTase"/>
    <property type="match status" value="1"/>
</dbReference>
<dbReference type="GO" id="GO:0000287">
    <property type="term" value="F:magnesium ion binding"/>
    <property type="evidence" value="ECO:0007669"/>
    <property type="project" value="TreeGrafter"/>
</dbReference>
<comment type="subcellular location">
    <subcellularLocation>
        <location evidence="3 16">Cytoplasm</location>
    </subcellularLocation>
</comment>
<dbReference type="GO" id="GO:0046100">
    <property type="term" value="P:hypoxanthine metabolic process"/>
    <property type="evidence" value="ECO:0007669"/>
    <property type="project" value="TreeGrafter"/>
</dbReference>
<evidence type="ECO:0000256" key="10">
    <source>
        <dbReference type="ARBA" id="ARBA00022723"/>
    </source>
</evidence>
<dbReference type="Gene3D" id="3.40.50.2020">
    <property type="match status" value="1"/>
</dbReference>
<dbReference type="EMBL" id="DXFX01000025">
    <property type="protein sequence ID" value="HIX07198.1"/>
    <property type="molecule type" value="Genomic_DNA"/>
</dbReference>
<dbReference type="GO" id="GO:0000166">
    <property type="term" value="F:nucleotide binding"/>
    <property type="evidence" value="ECO:0007669"/>
    <property type="project" value="UniProtKB-KW"/>
</dbReference>
<comment type="similarity">
    <text evidence="6 16">Belongs to the purine/pyrimidine phosphoribosyltransferase family.</text>
</comment>
<comment type="function">
    <text evidence="2">Purine salvage pathway enzyme that catalyzes the transfer of the ribosyl-5-phosphate group from 5-phospho-alpha-D-ribose 1-diphosphate (PRPP) to the N9 position of the 6-oxopurines hypoxanthine and guanine to form the corresponding ribonucleotides IMP (inosine 5'-monophosphate) and GMP (guanosine 5'-monophosphate), with the release of PPi.</text>
</comment>
<accession>A0A9D1V720</accession>
<evidence type="ECO:0000256" key="1">
    <source>
        <dbReference type="ARBA" id="ARBA00001946"/>
    </source>
</evidence>
<dbReference type="PANTHER" id="PTHR43340:SF1">
    <property type="entry name" value="HYPOXANTHINE PHOSPHORIBOSYLTRANSFERASE"/>
    <property type="match status" value="1"/>
</dbReference>
<comment type="cofactor">
    <cofactor evidence="1 16">
        <name>Mg(2+)</name>
        <dbReference type="ChEBI" id="CHEBI:18420"/>
    </cofactor>
</comment>
<dbReference type="GO" id="GO:0032264">
    <property type="term" value="P:IMP salvage"/>
    <property type="evidence" value="ECO:0007669"/>
    <property type="project" value="TreeGrafter"/>
</dbReference>
<dbReference type="EC" id="2.4.2.8" evidence="16"/>
<evidence type="ECO:0000256" key="16">
    <source>
        <dbReference type="RuleBase" id="RU364099"/>
    </source>
</evidence>
<evidence type="ECO:0000256" key="3">
    <source>
        <dbReference type="ARBA" id="ARBA00004496"/>
    </source>
</evidence>
<dbReference type="GO" id="GO:0006178">
    <property type="term" value="P:guanine salvage"/>
    <property type="evidence" value="ECO:0007669"/>
    <property type="project" value="TreeGrafter"/>
</dbReference>
<dbReference type="InterPro" id="IPR029057">
    <property type="entry name" value="PRTase-like"/>
</dbReference>
<keyword evidence="11 16" id="KW-0660">Purine salvage</keyword>
<dbReference type="AlphaFoldDB" id="A0A9D1V720"/>
<evidence type="ECO:0000256" key="11">
    <source>
        <dbReference type="ARBA" id="ARBA00022726"/>
    </source>
</evidence>
<comment type="catalytic activity">
    <reaction evidence="15">
        <text>IMP + diphosphate = hypoxanthine + 5-phospho-alpha-D-ribose 1-diphosphate</text>
        <dbReference type="Rhea" id="RHEA:17973"/>
        <dbReference type="ChEBI" id="CHEBI:17368"/>
        <dbReference type="ChEBI" id="CHEBI:33019"/>
        <dbReference type="ChEBI" id="CHEBI:58017"/>
        <dbReference type="ChEBI" id="CHEBI:58053"/>
        <dbReference type="EC" id="2.4.2.8"/>
    </reaction>
    <physiologicalReaction direction="right-to-left" evidence="15">
        <dbReference type="Rhea" id="RHEA:17975"/>
    </physiologicalReaction>
</comment>
<dbReference type="Proteomes" id="UP000824204">
    <property type="component" value="Unassembled WGS sequence"/>
</dbReference>
<dbReference type="CDD" id="cd06223">
    <property type="entry name" value="PRTases_typeI"/>
    <property type="match status" value="1"/>
</dbReference>
<keyword evidence="12 16" id="KW-0547">Nucleotide-binding</keyword>
<evidence type="ECO:0000313" key="18">
    <source>
        <dbReference type="EMBL" id="HIX07198.1"/>
    </source>
</evidence>
<evidence type="ECO:0000256" key="5">
    <source>
        <dbReference type="ARBA" id="ARBA00004676"/>
    </source>
</evidence>
<dbReference type="FunFam" id="3.40.50.2020:FF:000006">
    <property type="entry name" value="Hypoxanthine phosphoribosyltransferase"/>
    <property type="match status" value="1"/>
</dbReference>
<dbReference type="GO" id="GO:0005829">
    <property type="term" value="C:cytosol"/>
    <property type="evidence" value="ECO:0007669"/>
    <property type="project" value="TreeGrafter"/>
</dbReference>
<dbReference type="SUPFAM" id="SSF53271">
    <property type="entry name" value="PRTase-like"/>
    <property type="match status" value="1"/>
</dbReference>
<keyword evidence="10 16" id="KW-0479">Metal-binding</keyword>
<organism evidence="18 19">
    <name type="scientific">Candidatus Borkfalkia faecipullorum</name>
    <dbReference type="NCBI Taxonomy" id="2838510"/>
    <lineage>
        <taxon>Bacteria</taxon>
        <taxon>Bacillati</taxon>
        <taxon>Bacillota</taxon>
        <taxon>Clostridia</taxon>
        <taxon>Christensenellales</taxon>
        <taxon>Christensenellaceae</taxon>
        <taxon>Candidatus Borkfalkia</taxon>
    </lineage>
</organism>
<evidence type="ECO:0000256" key="7">
    <source>
        <dbReference type="ARBA" id="ARBA00022490"/>
    </source>
</evidence>
<evidence type="ECO:0000259" key="17">
    <source>
        <dbReference type="Pfam" id="PF00156"/>
    </source>
</evidence>
<name>A0A9D1V720_9FIRM</name>
<evidence type="ECO:0000256" key="15">
    <source>
        <dbReference type="ARBA" id="ARBA00049402"/>
    </source>
</evidence>
<evidence type="ECO:0000256" key="13">
    <source>
        <dbReference type="ARBA" id="ARBA00022842"/>
    </source>
</evidence>
<dbReference type="InterPro" id="IPR005904">
    <property type="entry name" value="Hxn_phspho_trans"/>
</dbReference>
<evidence type="ECO:0000256" key="6">
    <source>
        <dbReference type="ARBA" id="ARBA00008391"/>
    </source>
</evidence>
<dbReference type="InterPro" id="IPR000836">
    <property type="entry name" value="PRTase_dom"/>
</dbReference>
<evidence type="ECO:0000256" key="8">
    <source>
        <dbReference type="ARBA" id="ARBA00022676"/>
    </source>
</evidence>
<dbReference type="GO" id="GO:0006166">
    <property type="term" value="P:purine ribonucleoside salvage"/>
    <property type="evidence" value="ECO:0007669"/>
    <property type="project" value="UniProtKB-KW"/>
</dbReference>
<evidence type="ECO:0000256" key="9">
    <source>
        <dbReference type="ARBA" id="ARBA00022679"/>
    </source>
</evidence>
<dbReference type="GO" id="GO:0004422">
    <property type="term" value="F:hypoxanthine phosphoribosyltransferase activity"/>
    <property type="evidence" value="ECO:0007669"/>
    <property type="project" value="InterPro"/>
</dbReference>
<reference evidence="18" key="2">
    <citation type="submission" date="2021-04" db="EMBL/GenBank/DDBJ databases">
        <authorList>
            <person name="Gilroy R."/>
        </authorList>
    </citation>
    <scope>NUCLEOTIDE SEQUENCE</scope>
    <source>
        <strain evidence="18">811</strain>
    </source>
</reference>
<protein>
    <recommendedName>
        <fullName evidence="16">Hypoxanthine phosphoribosyltransferase</fullName>
        <ecNumber evidence="16">2.4.2.8</ecNumber>
    </recommendedName>
</protein>
<dbReference type="PANTHER" id="PTHR43340">
    <property type="entry name" value="HYPOXANTHINE-GUANINE PHOSPHORIBOSYLTRANSFERASE"/>
    <property type="match status" value="1"/>
</dbReference>
<comment type="pathway">
    <text evidence="4 16">Purine metabolism; IMP biosynthesis via salvage pathway; IMP from hypoxanthine: step 1/1.</text>
</comment>
<evidence type="ECO:0000256" key="12">
    <source>
        <dbReference type="ARBA" id="ARBA00022741"/>
    </source>
</evidence>
<keyword evidence="9 16" id="KW-0808">Transferase</keyword>
<gene>
    <name evidence="18" type="primary">hpt</name>
    <name evidence="18" type="ORF">H9741_01865</name>
</gene>
<sequence>MHQDVESIMFSKEQIQARIAELAAQLDSDYAGKTPLMVGILKGSVMFYADLLRAMTIPVEMDFMAISSYGAGAKSSGEVKLIKDLDRKIEGRDVIIVEDIIDSGYTLSYLKRMLYSRKPSSVKICALLDKYSRRVVPIEADYKGFDCADEFVVGFGLDYAERYRNLPYIGILKRSVYEK</sequence>
<comment type="pathway">
    <text evidence="5">Purine metabolism; GMP biosynthesis via salvage pathway; GMP from guanine: step 1/1.</text>
</comment>
<dbReference type="GO" id="GO:0032263">
    <property type="term" value="P:GMP salvage"/>
    <property type="evidence" value="ECO:0007669"/>
    <property type="project" value="TreeGrafter"/>
</dbReference>
<proteinExistence type="inferred from homology"/>
<feature type="domain" description="Phosphoribosyltransferase" evidence="17">
    <location>
        <begin position="13"/>
        <end position="159"/>
    </location>
</feature>
<keyword evidence="13 16" id="KW-0460">Magnesium</keyword>
<keyword evidence="8 16" id="KW-0328">Glycosyltransferase</keyword>
<dbReference type="Pfam" id="PF00156">
    <property type="entry name" value="Pribosyltran"/>
    <property type="match status" value="1"/>
</dbReference>
<evidence type="ECO:0000313" key="19">
    <source>
        <dbReference type="Proteomes" id="UP000824204"/>
    </source>
</evidence>